<name>S8A4S0_DACHA</name>
<sequence>MPRWTHNEAVRVFTAIPDDDLRKIDTAIQVWKGGATYLRQLMNNGVSFSTHSFQTSVYNCTDKLRGVIYKYENYSDELDRVNNMVLRAMFIDRESGTASWKEAQLKNTLNEIDSNLDIIGDAVTQELYLRNTSYGNARNNVGSGSNTDDLSYRHGIVATRNNTRNTGTTQRDTGHSSSRVRFADPEPTSTHNNEILNDIRNYGDDMPDELKWPPYVSPTDSTSYDVDRYRPSQSTTVVRQDNNQHSHNERRSRDVDTSREEHTSHSHHTRHSHHRHHTHHHHRSRSHSHSSHSDHRGQSRERCVRTREYTSSNPHNFTYRQTSVFEGYTSRNRGRRSGWSNNDWHDSDSS</sequence>
<reference evidence="3" key="2">
    <citation type="submission" date="2013-04" db="EMBL/GenBank/DDBJ databases">
        <title>Genomic mechanisms accounting for the adaptation to parasitism in nematode-trapping fungi.</title>
        <authorList>
            <person name="Ahren D.G."/>
        </authorList>
    </citation>
    <scope>NUCLEOTIDE SEQUENCE [LARGE SCALE GENOMIC DNA]</scope>
    <source>
        <strain evidence="3">CBS 200.50</strain>
    </source>
</reference>
<evidence type="ECO:0000256" key="1">
    <source>
        <dbReference type="SAM" id="MobiDB-lite"/>
    </source>
</evidence>
<feature type="compositionally biased region" description="Basic residues" evidence="1">
    <location>
        <begin position="265"/>
        <end position="290"/>
    </location>
</feature>
<dbReference type="HOGENOM" id="CLU_792316_0_0_1"/>
<evidence type="ECO:0000313" key="3">
    <source>
        <dbReference type="Proteomes" id="UP000015100"/>
    </source>
</evidence>
<dbReference type="AlphaFoldDB" id="S8A4S0"/>
<feature type="compositionally biased region" description="Basic and acidic residues" evidence="1">
    <location>
        <begin position="242"/>
        <end position="264"/>
    </location>
</feature>
<protein>
    <submittedName>
        <fullName evidence="2">Uncharacterized protein</fullName>
    </submittedName>
</protein>
<dbReference type="Proteomes" id="UP000015100">
    <property type="component" value="Unassembled WGS sequence"/>
</dbReference>
<feature type="compositionally biased region" description="Basic and acidic residues" evidence="1">
    <location>
        <begin position="291"/>
        <end position="308"/>
    </location>
</feature>
<feature type="compositionally biased region" description="Polar residues" evidence="1">
    <location>
        <begin position="231"/>
        <end position="241"/>
    </location>
</feature>
<evidence type="ECO:0000313" key="2">
    <source>
        <dbReference type="EMBL" id="EPS38010.1"/>
    </source>
</evidence>
<accession>S8A4S0</accession>
<keyword evidence="3" id="KW-1185">Reference proteome</keyword>
<gene>
    <name evidence="2" type="ORF">H072_8289</name>
</gene>
<feature type="compositionally biased region" description="Polar residues" evidence="1">
    <location>
        <begin position="309"/>
        <end position="324"/>
    </location>
</feature>
<dbReference type="EMBL" id="AQGS01000592">
    <property type="protein sequence ID" value="EPS38010.1"/>
    <property type="molecule type" value="Genomic_DNA"/>
</dbReference>
<organism evidence="2 3">
    <name type="scientific">Dactylellina haptotyla (strain CBS 200.50)</name>
    <name type="common">Nematode-trapping fungus</name>
    <name type="synonym">Monacrosporium haptotylum</name>
    <dbReference type="NCBI Taxonomy" id="1284197"/>
    <lineage>
        <taxon>Eukaryota</taxon>
        <taxon>Fungi</taxon>
        <taxon>Dikarya</taxon>
        <taxon>Ascomycota</taxon>
        <taxon>Pezizomycotina</taxon>
        <taxon>Orbiliomycetes</taxon>
        <taxon>Orbiliales</taxon>
        <taxon>Orbiliaceae</taxon>
        <taxon>Dactylellina</taxon>
    </lineage>
</organism>
<reference evidence="2 3" key="1">
    <citation type="journal article" date="2013" name="PLoS Genet.">
        <title>Genomic mechanisms accounting for the adaptation to parasitism in nematode-trapping fungi.</title>
        <authorList>
            <person name="Meerupati T."/>
            <person name="Andersson K.M."/>
            <person name="Friman E."/>
            <person name="Kumar D."/>
            <person name="Tunlid A."/>
            <person name="Ahren D."/>
        </authorList>
    </citation>
    <scope>NUCLEOTIDE SEQUENCE [LARGE SCALE GENOMIC DNA]</scope>
    <source>
        <strain evidence="2 3">CBS 200.50</strain>
    </source>
</reference>
<comment type="caution">
    <text evidence="2">The sequence shown here is derived from an EMBL/GenBank/DDBJ whole genome shotgun (WGS) entry which is preliminary data.</text>
</comment>
<feature type="region of interest" description="Disordered" evidence="1">
    <location>
        <begin position="158"/>
        <end position="350"/>
    </location>
</feature>
<feature type="compositionally biased region" description="Low complexity" evidence="1">
    <location>
        <begin position="159"/>
        <end position="171"/>
    </location>
</feature>
<proteinExistence type="predicted"/>